<accession>A0ABT6KN87</accession>
<organism evidence="1 2">
    <name type="scientific">Antiquaquibacter oligotrophicus</name>
    <dbReference type="NCBI Taxonomy" id="2880260"/>
    <lineage>
        <taxon>Bacteria</taxon>
        <taxon>Bacillati</taxon>
        <taxon>Actinomycetota</taxon>
        <taxon>Actinomycetes</taxon>
        <taxon>Micrococcales</taxon>
        <taxon>Microbacteriaceae</taxon>
        <taxon>Antiquaquibacter</taxon>
    </lineage>
</organism>
<gene>
    <name evidence="1" type="ORF">M2152_001658</name>
</gene>
<keyword evidence="2" id="KW-1185">Reference proteome</keyword>
<dbReference type="RefSeq" id="WP_322133789.1">
    <property type="nucleotide sequence ID" value="NZ_CP085036.1"/>
</dbReference>
<evidence type="ECO:0000313" key="2">
    <source>
        <dbReference type="Proteomes" id="UP001160142"/>
    </source>
</evidence>
<dbReference type="Proteomes" id="UP001160142">
    <property type="component" value="Unassembled WGS sequence"/>
</dbReference>
<dbReference type="SUPFAM" id="SSF159894">
    <property type="entry name" value="YgaC/TfoX-N like"/>
    <property type="match status" value="1"/>
</dbReference>
<name>A0ABT6KN87_9MICO</name>
<dbReference type="EMBL" id="JARXVQ010000001">
    <property type="protein sequence ID" value="MDH6181476.1"/>
    <property type="molecule type" value="Genomic_DNA"/>
</dbReference>
<reference evidence="1 2" key="1">
    <citation type="submission" date="2023-04" db="EMBL/GenBank/DDBJ databases">
        <title>Genome Encyclopedia of Bacteria and Archaea VI: Functional Genomics of Type Strains.</title>
        <authorList>
            <person name="Whitman W."/>
        </authorList>
    </citation>
    <scope>NUCLEOTIDE SEQUENCE [LARGE SCALE GENOMIC DNA]</scope>
    <source>
        <strain evidence="1 2">SG_E_30_P1</strain>
    </source>
</reference>
<protein>
    <submittedName>
        <fullName evidence="1">TfoX/Sxy family transcriptional regulator of competence genes</fullName>
    </submittedName>
</protein>
<proteinExistence type="predicted"/>
<comment type="caution">
    <text evidence="1">The sequence shown here is derived from an EMBL/GenBank/DDBJ whole genome shotgun (WGS) entry which is preliminary data.</text>
</comment>
<evidence type="ECO:0000313" key="1">
    <source>
        <dbReference type="EMBL" id="MDH6181476.1"/>
    </source>
</evidence>
<dbReference type="Gene3D" id="3.30.1460.30">
    <property type="entry name" value="YgaC/TfoX-N like chaperone"/>
    <property type="match status" value="1"/>
</dbReference>
<sequence length="116" mass="12974">MKMPRPSDEAKERFRELVGDFAEASVRPMFANLGAFVNGHMFAGLLGNVVGVKLLDEDLLREARSTPGTVAFGPGGEPLREYVGFPVDWPRDELSDWLAVAYSQLRELPPKEQKKR</sequence>